<gene>
    <name evidence="2" type="ORF">MVEN_00801700</name>
</gene>
<feature type="domain" description="F-box" evidence="1">
    <location>
        <begin position="539"/>
        <end position="584"/>
    </location>
</feature>
<accession>A0A8H7D3F0</accession>
<reference evidence="2" key="1">
    <citation type="submission" date="2020-05" db="EMBL/GenBank/DDBJ databases">
        <title>Mycena genomes resolve the evolution of fungal bioluminescence.</title>
        <authorList>
            <person name="Tsai I.J."/>
        </authorList>
    </citation>
    <scope>NUCLEOTIDE SEQUENCE</scope>
    <source>
        <strain evidence="2">CCC161011</strain>
    </source>
</reference>
<evidence type="ECO:0000259" key="1">
    <source>
        <dbReference type="PROSITE" id="PS50181"/>
    </source>
</evidence>
<dbReference type="PROSITE" id="PS50181">
    <property type="entry name" value="FBOX"/>
    <property type="match status" value="1"/>
</dbReference>
<sequence length="676" mass="74817">MSSNSACHDCQRHGLCCLFPEALENICRYLSLPEIQLVCCLCRRLNRSVVDVLLASNGILDPTVECHIRLDGTSDPAADSSSALVALQYALSIPSMEQFAVTFTGNSDTPRMVQNMRRCRRVLLKFPSIRDVIIEFQEIEYDARFLTSGGLKYPLKNDFQALLDTIQGLPSLKSLRVATGWDFDSNYMLELFPSVVGVHSISPPVGSALLKKAHKIYKGILSRSRPLPSPPSRRTPITFLIDTPILVLPSFYPWTISILSCRAITSLRLHMLIAAVDWPIILREIAEAVPYLTELTILGVRMPVPALMRIVSMQFRDLSSLTMDSAPDFFTEPSFRAITMAPVSELRGHKRSSTLIPKTYLSNLTSLAVRPEHLEFLLKPYEPLPALASLCVRLEILDLTSPGMPSLMRGIAMRLRSTHKSIAPLLVLDVRANVSPEALMCRTLDIALSKGIEWEEAFGSIENLRVRDYGAYNCVILARWLTVFRGATKISLAGISGSPASLERTMSEIYRTCPQVRSVTVEGTSRGLPGSGQELAGRTSGFLELPDDVLLIILGQLGSVELYGVSRLTRRLNLLALPLYFAQKGVSDPSQWCELRLVNSPAAADVLSALNSALFLREVKHISCHFKSGGYVFCYLNHIQRLTAFLAKFPSVEKVSLELADLGHVDSEVNEVVQAK</sequence>
<organism evidence="2 3">
    <name type="scientific">Mycena venus</name>
    <dbReference type="NCBI Taxonomy" id="2733690"/>
    <lineage>
        <taxon>Eukaryota</taxon>
        <taxon>Fungi</taxon>
        <taxon>Dikarya</taxon>
        <taxon>Basidiomycota</taxon>
        <taxon>Agaricomycotina</taxon>
        <taxon>Agaricomycetes</taxon>
        <taxon>Agaricomycetidae</taxon>
        <taxon>Agaricales</taxon>
        <taxon>Marasmiineae</taxon>
        <taxon>Mycenaceae</taxon>
        <taxon>Mycena</taxon>
    </lineage>
</organism>
<evidence type="ECO:0000313" key="2">
    <source>
        <dbReference type="EMBL" id="KAF7360699.1"/>
    </source>
</evidence>
<name>A0A8H7D3F0_9AGAR</name>
<dbReference type="OrthoDB" id="3054030at2759"/>
<dbReference type="EMBL" id="JACAZI010000005">
    <property type="protein sequence ID" value="KAF7360699.1"/>
    <property type="molecule type" value="Genomic_DNA"/>
</dbReference>
<comment type="caution">
    <text evidence="2">The sequence shown here is derived from an EMBL/GenBank/DDBJ whole genome shotgun (WGS) entry which is preliminary data.</text>
</comment>
<dbReference type="Proteomes" id="UP000620124">
    <property type="component" value="Unassembled WGS sequence"/>
</dbReference>
<dbReference type="AlphaFoldDB" id="A0A8H7D3F0"/>
<protein>
    <submittedName>
        <fullName evidence="2">Ribonuclease H-like protein</fullName>
    </submittedName>
</protein>
<proteinExistence type="predicted"/>
<keyword evidence="3" id="KW-1185">Reference proteome</keyword>
<evidence type="ECO:0000313" key="3">
    <source>
        <dbReference type="Proteomes" id="UP000620124"/>
    </source>
</evidence>
<dbReference type="InterPro" id="IPR001810">
    <property type="entry name" value="F-box_dom"/>
</dbReference>